<proteinExistence type="predicted"/>
<sequence>MSSTHFHKIPPAIARPPPITQELPLFASVMICIVAVLDHFASRSVVQPLLYKILSALLDPTERGLEILRSQCISRMNAWRSTACIRGLSDAVEKYKEAMLGQGHILPGYMPASDTPHIEAFVLWLLRSNTDSFETVSSDVAGVATRLCSLGLDILSVEGGMFASNPRGSCHVIYSREPFLHDCATRARISAAILKRNATMTVSLKHPPESISIFPITAEAQNFCRMAWKEGIKAAAAVAIGLRKYSDRSDEFLVVNVEEPLAQFTDIQYSIFDQGAEVECTSTGIMSLAESLGLVLNQELIEGLQNSLHRMPEDILSWFIATIKGDTRAMSDGFGITDPNMTDESKVDGFCILQSFFMGYYYDIFGRLVDTSTLVSQTVEGCWGFRSESFLHYMKVAKNELPPSNRTSHHFTMSRQQILPLLARLFLGSDAYHSFVDDPRTGATRRSYMGIIG</sequence>
<reference evidence="1" key="1">
    <citation type="journal article" date="2012" name="Mol. Plant Microbe Interact.">
        <title>A highly conserved effector in Fusarium oxysporum is required for full virulence on Arabidopsis.</title>
        <authorList>
            <person name="Thatcher L.F."/>
            <person name="Gardiner D.M."/>
            <person name="Kazan K."/>
            <person name="Manners J."/>
        </authorList>
    </citation>
    <scope>NUCLEOTIDE SEQUENCE [LARGE SCALE GENOMIC DNA]</scope>
    <source>
        <strain evidence="1">Fo5176</strain>
    </source>
</reference>
<dbReference type="AlphaFoldDB" id="F9G8M1"/>
<dbReference type="EMBL" id="AFQF01003667">
    <property type="protein sequence ID" value="EGU74485.1"/>
    <property type="molecule type" value="Genomic_DNA"/>
</dbReference>
<comment type="caution">
    <text evidence="1">The sequence shown here is derived from an EMBL/GenBank/DDBJ whole genome shotgun (WGS) entry which is preliminary data.</text>
</comment>
<organism evidence="1">
    <name type="scientific">Fusarium oxysporum (strain Fo5176)</name>
    <name type="common">Fusarium vascular wilt</name>
    <dbReference type="NCBI Taxonomy" id="660025"/>
    <lineage>
        <taxon>Eukaryota</taxon>
        <taxon>Fungi</taxon>
        <taxon>Dikarya</taxon>
        <taxon>Ascomycota</taxon>
        <taxon>Pezizomycotina</taxon>
        <taxon>Sordariomycetes</taxon>
        <taxon>Hypocreomycetidae</taxon>
        <taxon>Hypocreales</taxon>
        <taxon>Nectriaceae</taxon>
        <taxon>Fusarium</taxon>
        <taxon>Fusarium oxysporum species complex</taxon>
    </lineage>
</organism>
<evidence type="ECO:0000313" key="1">
    <source>
        <dbReference type="EMBL" id="EGU74485.1"/>
    </source>
</evidence>
<dbReference type="PaxDb" id="5507-FOXG_01336P0"/>
<name>F9G8M1_FUSOF</name>
<gene>
    <name evidence="1" type="ORF">FOXB_15003</name>
</gene>
<dbReference type="OrthoDB" id="5232280at2759"/>
<accession>F9G8M1</accession>
<protein>
    <submittedName>
        <fullName evidence="1">Uncharacterized protein</fullName>
    </submittedName>
</protein>